<gene>
    <name evidence="1" type="ORF">OCV57_03665</name>
</gene>
<reference evidence="1 2" key="1">
    <citation type="journal article" date="2021" name="ISME Commun">
        <title>Automated analysis of genomic sequences facilitates high-throughput and comprehensive description of bacteria.</title>
        <authorList>
            <person name="Hitch T.C.A."/>
        </authorList>
    </citation>
    <scope>NUCLEOTIDE SEQUENCE [LARGE SCALE GENOMIC DNA]</scope>
    <source>
        <strain evidence="1 2">Sanger_31</strain>
    </source>
</reference>
<protein>
    <recommendedName>
        <fullName evidence="3">Ribbon-helix-helix protein CopG domain-containing protein</fullName>
    </recommendedName>
</protein>
<organism evidence="1 2">
    <name type="scientific">Hominimerdicola aceti</name>
    <dbReference type="NCBI Taxonomy" id="2981726"/>
    <lineage>
        <taxon>Bacteria</taxon>
        <taxon>Bacillati</taxon>
        <taxon>Bacillota</taxon>
        <taxon>Clostridia</taxon>
        <taxon>Eubacteriales</taxon>
        <taxon>Oscillospiraceae</taxon>
        <taxon>Hominimerdicola</taxon>
    </lineage>
</organism>
<dbReference type="AlphaFoldDB" id="A0AAE3IF28"/>
<keyword evidence="2" id="KW-1185">Reference proteome</keyword>
<proteinExistence type="predicted"/>
<evidence type="ECO:0000313" key="2">
    <source>
        <dbReference type="Proteomes" id="UP001208131"/>
    </source>
</evidence>
<dbReference type="Proteomes" id="UP001208131">
    <property type="component" value="Unassembled WGS sequence"/>
</dbReference>
<dbReference type="EMBL" id="JAOQJZ010000003">
    <property type="protein sequence ID" value="MCU6705026.1"/>
    <property type="molecule type" value="Genomic_DNA"/>
</dbReference>
<evidence type="ECO:0000313" key="1">
    <source>
        <dbReference type="EMBL" id="MCU6705026.1"/>
    </source>
</evidence>
<dbReference type="RefSeq" id="WP_117924401.1">
    <property type="nucleotide sequence ID" value="NZ_JAOQJZ010000003.1"/>
</dbReference>
<accession>A0AAE3IF28</accession>
<evidence type="ECO:0008006" key="3">
    <source>
        <dbReference type="Google" id="ProtNLM"/>
    </source>
</evidence>
<sequence length="137" mass="15419">MDKIRTGIYVSGDVLAECDDYCTKQDISRSELIEQALKLFLATRTIYTKSNVLVPELAECIAQASDEGITKISKGLFRYAVEVEMLIAILAGVFEVSKNELKDIRREAVNNVRRTRGKINLDDLITRNFDEGIADDE</sequence>
<comment type="caution">
    <text evidence="1">The sequence shown here is derived from an EMBL/GenBank/DDBJ whole genome shotgun (WGS) entry which is preliminary data.</text>
</comment>
<name>A0AAE3IF28_9FIRM</name>